<accession>A0A556QSL4</accession>
<evidence type="ECO:0000256" key="3">
    <source>
        <dbReference type="ARBA" id="ARBA00006171"/>
    </source>
</evidence>
<dbReference type="EMBL" id="VMBG01000001">
    <property type="protein sequence ID" value="TSJ79637.1"/>
    <property type="molecule type" value="Genomic_DNA"/>
</dbReference>
<comment type="similarity">
    <text evidence="3">Belongs to the HAD-like hydrolase superfamily. CbbY/CbbZ/Gph/YieH family.</text>
</comment>
<dbReference type="InterPro" id="IPR041492">
    <property type="entry name" value="HAD_2"/>
</dbReference>
<evidence type="ECO:0000256" key="4">
    <source>
        <dbReference type="ARBA" id="ARBA00013078"/>
    </source>
</evidence>
<dbReference type="NCBIfam" id="TIGR01509">
    <property type="entry name" value="HAD-SF-IA-v3"/>
    <property type="match status" value="1"/>
</dbReference>
<evidence type="ECO:0000256" key="1">
    <source>
        <dbReference type="ARBA" id="ARBA00000830"/>
    </source>
</evidence>
<comment type="pathway">
    <text evidence="2">Organic acid metabolism; glycolate biosynthesis; glycolate from 2-phosphoglycolate: step 1/1.</text>
</comment>
<dbReference type="EC" id="3.1.3.18" evidence="4"/>
<dbReference type="AlphaFoldDB" id="A0A556QSL4"/>
<dbReference type="InterPro" id="IPR023214">
    <property type="entry name" value="HAD_sf"/>
</dbReference>
<comment type="caution">
    <text evidence="5">The sequence shown here is derived from an EMBL/GenBank/DDBJ whole genome shotgun (WGS) entry which is preliminary data.</text>
</comment>
<dbReference type="GO" id="GO:0006281">
    <property type="term" value="P:DNA repair"/>
    <property type="evidence" value="ECO:0007669"/>
    <property type="project" value="TreeGrafter"/>
</dbReference>
<sequence length="215" mass="22934">MRFNTVLFDLDGTLMDHLPAIHRCYAHTLPQLGLPAPTYEQVKRAIGGGLENAMVKFIPAARLGEALAIYRPFWDANLLTGADPMPGALALLERLHARGIVCAVFTNKLGTSARQVCAHLGFTPHVLQVIGAKDTPWLKPAPEFTAHALKLLDADPATTCLVGDSPWDVQAAHNAGFPCFAVTTGTHTADELRAAGADGIYENLTALGAAEFLVT</sequence>
<dbReference type="SFLD" id="SFLDS00003">
    <property type="entry name" value="Haloacid_Dehalogenase"/>
    <property type="match status" value="1"/>
</dbReference>
<evidence type="ECO:0000256" key="2">
    <source>
        <dbReference type="ARBA" id="ARBA00004818"/>
    </source>
</evidence>
<dbReference type="Gene3D" id="3.40.50.1000">
    <property type="entry name" value="HAD superfamily/HAD-like"/>
    <property type="match status" value="1"/>
</dbReference>
<dbReference type="PANTHER" id="PTHR43434:SF1">
    <property type="entry name" value="PHOSPHOGLYCOLATE PHOSPHATASE"/>
    <property type="match status" value="1"/>
</dbReference>
<dbReference type="PANTHER" id="PTHR43434">
    <property type="entry name" value="PHOSPHOGLYCOLATE PHOSPHATASE"/>
    <property type="match status" value="1"/>
</dbReference>
<dbReference type="RefSeq" id="WP_144230178.1">
    <property type="nucleotide sequence ID" value="NZ_CBCRVV010000012.1"/>
</dbReference>
<dbReference type="InterPro" id="IPR036412">
    <property type="entry name" value="HAD-like_sf"/>
</dbReference>
<name>A0A556QSL4_9BACT</name>
<dbReference type="Pfam" id="PF13419">
    <property type="entry name" value="HAD_2"/>
    <property type="match status" value="1"/>
</dbReference>
<comment type="catalytic activity">
    <reaction evidence="1">
        <text>2-phosphoglycolate + H2O = glycolate + phosphate</text>
        <dbReference type="Rhea" id="RHEA:14369"/>
        <dbReference type="ChEBI" id="CHEBI:15377"/>
        <dbReference type="ChEBI" id="CHEBI:29805"/>
        <dbReference type="ChEBI" id="CHEBI:43474"/>
        <dbReference type="ChEBI" id="CHEBI:58033"/>
        <dbReference type="EC" id="3.1.3.18"/>
    </reaction>
</comment>
<dbReference type="GO" id="GO:0008967">
    <property type="term" value="F:phosphoglycolate phosphatase activity"/>
    <property type="evidence" value="ECO:0007669"/>
    <property type="project" value="UniProtKB-EC"/>
</dbReference>
<evidence type="ECO:0000313" key="6">
    <source>
        <dbReference type="Proteomes" id="UP000315648"/>
    </source>
</evidence>
<dbReference type="Gene3D" id="1.10.150.240">
    <property type="entry name" value="Putative phosphatase, domain 2"/>
    <property type="match status" value="1"/>
</dbReference>
<dbReference type="SFLD" id="SFLDG01135">
    <property type="entry name" value="C1.5.6:_HAD__Beta-PGM__Phospha"/>
    <property type="match status" value="1"/>
</dbReference>
<keyword evidence="6" id="KW-1185">Reference proteome</keyword>
<organism evidence="5 6">
    <name type="scientific">Rariglobus hedericola</name>
    <dbReference type="NCBI Taxonomy" id="2597822"/>
    <lineage>
        <taxon>Bacteria</taxon>
        <taxon>Pseudomonadati</taxon>
        <taxon>Verrucomicrobiota</taxon>
        <taxon>Opitutia</taxon>
        <taxon>Opitutales</taxon>
        <taxon>Opitutaceae</taxon>
        <taxon>Rariglobus</taxon>
    </lineage>
</organism>
<keyword evidence="5" id="KW-0378">Hydrolase</keyword>
<dbReference type="InterPro" id="IPR023198">
    <property type="entry name" value="PGP-like_dom2"/>
</dbReference>
<dbReference type="InterPro" id="IPR006439">
    <property type="entry name" value="HAD-SF_hydro_IA"/>
</dbReference>
<gene>
    <name evidence="5" type="ORF">FPL22_10230</name>
</gene>
<dbReference type="GO" id="GO:0005829">
    <property type="term" value="C:cytosol"/>
    <property type="evidence" value="ECO:0007669"/>
    <property type="project" value="TreeGrafter"/>
</dbReference>
<dbReference type="Proteomes" id="UP000315648">
    <property type="component" value="Unassembled WGS sequence"/>
</dbReference>
<dbReference type="OrthoDB" id="9807630at2"/>
<proteinExistence type="inferred from homology"/>
<evidence type="ECO:0000313" key="5">
    <source>
        <dbReference type="EMBL" id="TSJ79637.1"/>
    </source>
</evidence>
<reference evidence="5 6" key="1">
    <citation type="submission" date="2019-07" db="EMBL/GenBank/DDBJ databases">
        <title>Description of 53C-WASEF.</title>
        <authorList>
            <person name="Pitt A."/>
            <person name="Hahn M.W."/>
        </authorList>
    </citation>
    <scope>NUCLEOTIDE SEQUENCE [LARGE SCALE GENOMIC DNA]</scope>
    <source>
        <strain evidence="5 6">53C-WASEF</strain>
    </source>
</reference>
<dbReference type="SFLD" id="SFLDG01129">
    <property type="entry name" value="C1.5:_HAD__Beta-PGM__Phosphata"/>
    <property type="match status" value="1"/>
</dbReference>
<dbReference type="InterPro" id="IPR050155">
    <property type="entry name" value="HAD-like_hydrolase_sf"/>
</dbReference>
<protein>
    <recommendedName>
        <fullName evidence="4">phosphoglycolate phosphatase</fullName>
        <ecNumber evidence="4">3.1.3.18</ecNumber>
    </recommendedName>
</protein>
<dbReference type="SUPFAM" id="SSF56784">
    <property type="entry name" value="HAD-like"/>
    <property type="match status" value="1"/>
</dbReference>